<comment type="similarity">
    <text evidence="1">Belongs to the ABC transporter superfamily.</text>
</comment>
<comment type="caution">
    <text evidence="7">The sequence shown here is derived from an EMBL/GenBank/DDBJ whole genome shotgun (WGS) entry which is preliminary data.</text>
</comment>
<name>A0ABW5Q0F9_9BACI</name>
<dbReference type="InterPro" id="IPR003439">
    <property type="entry name" value="ABC_transporter-like_ATP-bd"/>
</dbReference>
<proteinExistence type="inferred from homology"/>
<evidence type="ECO:0000256" key="5">
    <source>
        <dbReference type="ARBA" id="ARBA00022967"/>
    </source>
</evidence>
<dbReference type="PROSITE" id="PS50893">
    <property type="entry name" value="ABC_TRANSPORTER_2"/>
    <property type="match status" value="2"/>
</dbReference>
<sequence length="528" mass="58908">MSSTNETTQQTNSKDVIKAKNLGVSFNSRVRDDYKSLLFRMFQSKAKRAKQKKVWPLQDINFTGHQGEILGIIGSNGAGKTTLSKIISGILQEDKGTIKVDGDVTALFSFGMGFNKELTGRENVFLNGMMLGVAKEKIHYYIDDIKEFSDLEDFFDQPMKYYSSGMKARLGFSVASHFQPEILILDEALNTGDAKFSRKAAQKMKELVGRAKMVIIVTHSLRYAQRNCDRLLWLENGKVRESGDPAEIIQRYRATVPARPPRRQRNLQLEKTESEIKNNLVIKAEDLSVSFKLNTGKFWALKDVNFEINEGEVVGIIGHNGAGKSTLCKVLTKILFPDKGSIELHGETSALLGYGTGFNAQLDGKDNIYLNAMLLGIPKKKVTEKYDEIVEFSGLGKSIHKPIKDYSSGMKARLGFSIAAILKPDIFIIDEALSTGDIAFQQKASERIQDMINHAKVVIIVSHSMGFIEQVCTRAIWMEKGQVKFDGSSEEAVAKYRESQGVAKKTTIKNMKQNKEQTANNTTNVSNN</sequence>
<dbReference type="GO" id="GO:0005524">
    <property type="term" value="F:ATP binding"/>
    <property type="evidence" value="ECO:0007669"/>
    <property type="project" value="UniProtKB-KW"/>
</dbReference>
<feature type="domain" description="ABC transporter" evidence="6">
    <location>
        <begin position="282"/>
        <end position="505"/>
    </location>
</feature>
<evidence type="ECO:0000256" key="1">
    <source>
        <dbReference type="ARBA" id="ARBA00005417"/>
    </source>
</evidence>
<keyword evidence="5" id="KW-1278">Translocase</keyword>
<dbReference type="InterPro" id="IPR027417">
    <property type="entry name" value="P-loop_NTPase"/>
</dbReference>
<dbReference type="PANTHER" id="PTHR46743:SF2">
    <property type="entry name" value="TEICHOIC ACIDS EXPORT ATP-BINDING PROTEIN TAGH"/>
    <property type="match status" value="1"/>
</dbReference>
<dbReference type="InterPro" id="IPR003593">
    <property type="entry name" value="AAA+_ATPase"/>
</dbReference>
<evidence type="ECO:0000256" key="2">
    <source>
        <dbReference type="ARBA" id="ARBA00022448"/>
    </source>
</evidence>
<dbReference type="RefSeq" id="WP_379561627.1">
    <property type="nucleotide sequence ID" value="NZ_CP085256.1"/>
</dbReference>
<protein>
    <submittedName>
        <fullName evidence="7">ABC transporter ATP-binding protein</fullName>
    </submittedName>
</protein>
<reference evidence="8" key="1">
    <citation type="journal article" date="2019" name="Int. J. Syst. Evol. Microbiol.">
        <title>The Global Catalogue of Microorganisms (GCM) 10K type strain sequencing project: providing services to taxonomists for standard genome sequencing and annotation.</title>
        <authorList>
            <consortium name="The Broad Institute Genomics Platform"/>
            <consortium name="The Broad Institute Genome Sequencing Center for Infectious Disease"/>
            <person name="Wu L."/>
            <person name="Ma J."/>
        </authorList>
    </citation>
    <scope>NUCLEOTIDE SEQUENCE [LARGE SCALE GENOMIC DNA]</scope>
    <source>
        <strain evidence="8">TISTR 1858</strain>
    </source>
</reference>
<organism evidence="7 8">
    <name type="scientific">Oceanobacillus kapialis</name>
    <dbReference type="NCBI Taxonomy" id="481353"/>
    <lineage>
        <taxon>Bacteria</taxon>
        <taxon>Bacillati</taxon>
        <taxon>Bacillota</taxon>
        <taxon>Bacilli</taxon>
        <taxon>Bacillales</taxon>
        <taxon>Bacillaceae</taxon>
        <taxon>Oceanobacillus</taxon>
    </lineage>
</organism>
<evidence type="ECO:0000313" key="7">
    <source>
        <dbReference type="EMBL" id="MFD2628875.1"/>
    </source>
</evidence>
<feature type="domain" description="ABC transporter" evidence="6">
    <location>
        <begin position="28"/>
        <end position="261"/>
    </location>
</feature>
<keyword evidence="8" id="KW-1185">Reference proteome</keyword>
<keyword evidence="3" id="KW-0547">Nucleotide-binding</keyword>
<dbReference type="InterPro" id="IPR017871">
    <property type="entry name" value="ABC_transporter-like_CS"/>
</dbReference>
<evidence type="ECO:0000313" key="8">
    <source>
        <dbReference type="Proteomes" id="UP001597451"/>
    </source>
</evidence>
<dbReference type="Gene3D" id="3.40.50.300">
    <property type="entry name" value="P-loop containing nucleotide triphosphate hydrolases"/>
    <property type="match status" value="2"/>
</dbReference>
<dbReference type="CDD" id="cd03220">
    <property type="entry name" value="ABC_KpsT_Wzt"/>
    <property type="match status" value="2"/>
</dbReference>
<dbReference type="EMBL" id="JBHUMX010000021">
    <property type="protein sequence ID" value="MFD2628875.1"/>
    <property type="molecule type" value="Genomic_DNA"/>
</dbReference>
<dbReference type="InterPro" id="IPR050683">
    <property type="entry name" value="Bact_Polysacc_Export_ATP-bd"/>
</dbReference>
<dbReference type="PROSITE" id="PS00211">
    <property type="entry name" value="ABC_TRANSPORTER_1"/>
    <property type="match status" value="2"/>
</dbReference>
<evidence type="ECO:0000256" key="4">
    <source>
        <dbReference type="ARBA" id="ARBA00022840"/>
    </source>
</evidence>
<dbReference type="InterPro" id="IPR015860">
    <property type="entry name" value="ABC_transpr_TagH-like"/>
</dbReference>
<dbReference type="SUPFAM" id="SSF52540">
    <property type="entry name" value="P-loop containing nucleoside triphosphate hydrolases"/>
    <property type="match status" value="2"/>
</dbReference>
<keyword evidence="4 7" id="KW-0067">ATP-binding</keyword>
<accession>A0ABW5Q0F9</accession>
<dbReference type="Proteomes" id="UP001597451">
    <property type="component" value="Unassembled WGS sequence"/>
</dbReference>
<dbReference type="PANTHER" id="PTHR46743">
    <property type="entry name" value="TEICHOIC ACIDS EXPORT ATP-BINDING PROTEIN TAGH"/>
    <property type="match status" value="1"/>
</dbReference>
<dbReference type="SMART" id="SM00382">
    <property type="entry name" value="AAA"/>
    <property type="match status" value="2"/>
</dbReference>
<gene>
    <name evidence="7" type="ORF">ACFSUN_08755</name>
</gene>
<dbReference type="Pfam" id="PF00005">
    <property type="entry name" value="ABC_tran"/>
    <property type="match status" value="2"/>
</dbReference>
<evidence type="ECO:0000256" key="3">
    <source>
        <dbReference type="ARBA" id="ARBA00022741"/>
    </source>
</evidence>
<evidence type="ECO:0000259" key="6">
    <source>
        <dbReference type="PROSITE" id="PS50893"/>
    </source>
</evidence>
<keyword evidence="2" id="KW-0813">Transport</keyword>